<sequence>MRILVILGEDPSIQPGETMDRHEDLSDAIARGLDKYHRQRRKAEWDDTKRMASCFGIGCLALFVLWMAGSMIYFLTLFPFAPQ</sequence>
<comment type="caution">
    <text evidence="2">The sequence shown here is derived from an EMBL/GenBank/DDBJ whole genome shotgun (WGS) entry which is preliminary data.</text>
</comment>
<dbReference type="EMBL" id="QEIN01000093">
    <property type="protein sequence ID" value="RCV58478.1"/>
    <property type="molecule type" value="Genomic_DNA"/>
</dbReference>
<organism evidence="2 3">
    <name type="scientific">Marinitenerispora sediminis</name>
    <dbReference type="NCBI Taxonomy" id="1931232"/>
    <lineage>
        <taxon>Bacteria</taxon>
        <taxon>Bacillati</taxon>
        <taxon>Actinomycetota</taxon>
        <taxon>Actinomycetes</taxon>
        <taxon>Streptosporangiales</taxon>
        <taxon>Nocardiopsidaceae</taxon>
        <taxon>Marinitenerispora</taxon>
    </lineage>
</organism>
<feature type="transmembrane region" description="Helical" evidence="1">
    <location>
        <begin position="51"/>
        <end position="75"/>
    </location>
</feature>
<evidence type="ECO:0000313" key="3">
    <source>
        <dbReference type="Proteomes" id="UP000253318"/>
    </source>
</evidence>
<keyword evidence="1" id="KW-1133">Transmembrane helix</keyword>
<keyword evidence="1" id="KW-0472">Membrane</keyword>
<keyword evidence="1" id="KW-0812">Transmembrane</keyword>
<accession>A0A368T4T3</accession>
<proteinExistence type="predicted"/>
<evidence type="ECO:0000313" key="2">
    <source>
        <dbReference type="EMBL" id="RCV58478.1"/>
    </source>
</evidence>
<gene>
    <name evidence="2" type="ORF">DEF24_13250</name>
</gene>
<reference evidence="2 3" key="1">
    <citation type="submission" date="2018-04" db="EMBL/GenBank/DDBJ databases">
        <title>Novel actinobacteria from marine sediment.</title>
        <authorList>
            <person name="Ng Z.Y."/>
            <person name="Tan G.Y.A."/>
        </authorList>
    </citation>
    <scope>NUCLEOTIDE SEQUENCE [LARGE SCALE GENOMIC DNA]</scope>
    <source>
        <strain evidence="2 3">TPS81</strain>
    </source>
</reference>
<keyword evidence="3" id="KW-1185">Reference proteome</keyword>
<dbReference type="AlphaFoldDB" id="A0A368T4T3"/>
<dbReference type="Proteomes" id="UP000253318">
    <property type="component" value="Unassembled WGS sequence"/>
</dbReference>
<protein>
    <submittedName>
        <fullName evidence="2">Uncharacterized protein</fullName>
    </submittedName>
</protein>
<name>A0A368T4T3_9ACTN</name>
<evidence type="ECO:0000256" key="1">
    <source>
        <dbReference type="SAM" id="Phobius"/>
    </source>
</evidence>